<feature type="region of interest" description="Disordered" evidence="4">
    <location>
        <begin position="351"/>
        <end position="399"/>
    </location>
</feature>
<dbReference type="Gene3D" id="2.130.10.10">
    <property type="entry name" value="YVTN repeat-like/Quinoprotein amine dehydrogenase"/>
    <property type="match status" value="3"/>
</dbReference>
<dbReference type="InterPro" id="IPR045151">
    <property type="entry name" value="DCAF8"/>
</dbReference>
<evidence type="ECO:0000256" key="1">
    <source>
        <dbReference type="ARBA" id="ARBA00022574"/>
    </source>
</evidence>
<dbReference type="AlphaFoldDB" id="A0AAV9X7C9"/>
<feature type="repeat" description="WD" evidence="3">
    <location>
        <begin position="46"/>
        <end position="87"/>
    </location>
</feature>
<feature type="repeat" description="WD" evidence="3">
    <location>
        <begin position="93"/>
        <end position="136"/>
    </location>
</feature>
<feature type="compositionally biased region" description="Basic and acidic residues" evidence="4">
    <location>
        <begin position="192"/>
        <end position="204"/>
    </location>
</feature>
<dbReference type="GO" id="GO:0005737">
    <property type="term" value="C:cytoplasm"/>
    <property type="evidence" value="ECO:0007669"/>
    <property type="project" value="TreeGrafter"/>
</dbReference>
<sequence>MASIGSRLDKRLLLRELEGSYLGQTSYQGIYGSKTFVKNLDIVNELYAHSGCVNALSWSQSGNLLASGSDDTHVNIHQRSSSESTFSHTHSISTGHTQNIFSVKFMPHSGDRTLVSCAGDGEVRVFDVNYSAATVDTASSTFARSVPQISRLSYGETNTRVYRAHRDRVKRIITENSPHSFLTCSEDGDVRQFDTRSPSDEARSRTGRFVRDDDDYTDGPRPLISYRKSPLDLNTISVATSQPHYLALGGSHLYCFLHDRRMLRERDNEPVCVKRFAPREDEPWADRGSRGGHITACKISDYCPNDLIVSWSAGGIGGFDIHRSPDALELESSTKKEPSVLGNVGLRVRKDHTESRVSGSSKLKRKRKAVSRTSSMGSVERAWRASMSPRRSRPSDEDAQIENLEKTAFKIACSFVEARRILYGIKTPTLETDQVHSHPETVLDPFTKCLDMVDEYIATNDSSEPIASSSSAPHSSTAILETKVPANEDSLRRRRKEARRYIQAMGTLTKVLVSPPEESLSSRTSLLFDSIDRTDPGEGEWAYDYLAVLVEYLKYGVAGVERYWDVKTHDDLAEKLKTLMDPASGDEDDLIDSIDPSFPGFLTEKAATRSLMSHLLAQEPGSGNVAWETKRRWGWGHSRSILMKAGETIDYAFMESSFGGLSDQQLDLEDSIEQILVNPADASGRSIRQTLMDVVREDEATEEDETTDNGKDGESDHLLVMDEDDIEEEIEIDGGSRDGSPSSEDGNENASESVEISEAARTTAILDSIMNMSNTVDGNEDAEHSDTRVRDVDSDNEDDDMEDENEDDENSEDEDDDEDEEMDEDAEETDESEDEEEEEMQFGVSAEDPEERRRRRLRHTIRIKAATRNNRNKLQAHAPIEENTRLYRGHCNVQTVKDVNFYGLQDEYVVSGSDCGHVFIWDKETTELVQILHGDSSVVNVVQGHPTEPMLAVSGIDDTIKIFSPDRQLQDRARQGIGMYHNEPLSGRQRIHQKDKIIGDNEIARQNGLSDAVITSSMIAQLARSLQRRQAAGGAGGTVVHLDQLDNCTVC</sequence>
<dbReference type="PROSITE" id="PS50082">
    <property type="entry name" value="WD_REPEATS_2"/>
    <property type="match status" value="2"/>
</dbReference>
<feature type="region of interest" description="Disordered" evidence="4">
    <location>
        <begin position="696"/>
        <end position="717"/>
    </location>
</feature>
<dbReference type="PANTHER" id="PTHR15574">
    <property type="entry name" value="WD REPEAT DOMAIN-CONTAINING FAMILY"/>
    <property type="match status" value="1"/>
</dbReference>
<dbReference type="InterPro" id="IPR036322">
    <property type="entry name" value="WD40_repeat_dom_sf"/>
</dbReference>
<evidence type="ECO:0000313" key="6">
    <source>
        <dbReference type="Proteomes" id="UP001365542"/>
    </source>
</evidence>
<comment type="caution">
    <text evidence="5">The sequence shown here is derived from an EMBL/GenBank/DDBJ whole genome shotgun (WGS) entry which is preliminary data.</text>
</comment>
<evidence type="ECO:0008006" key="7">
    <source>
        <dbReference type="Google" id="ProtNLM"/>
    </source>
</evidence>
<keyword evidence="2" id="KW-0677">Repeat</keyword>
<feature type="compositionally biased region" description="Basic and acidic residues" evidence="4">
    <location>
        <begin position="781"/>
        <end position="793"/>
    </location>
</feature>
<accession>A0AAV9X7C9</accession>
<dbReference type="InterPro" id="IPR015943">
    <property type="entry name" value="WD40/YVTN_repeat-like_dom_sf"/>
</dbReference>
<evidence type="ECO:0000313" key="5">
    <source>
        <dbReference type="EMBL" id="KAK6537853.1"/>
    </source>
</evidence>
<keyword evidence="6" id="KW-1185">Reference proteome</keyword>
<name>A0AAV9X7C9_9PEZI</name>
<dbReference type="Pfam" id="PF00400">
    <property type="entry name" value="WD40"/>
    <property type="match status" value="3"/>
</dbReference>
<evidence type="ECO:0000256" key="4">
    <source>
        <dbReference type="SAM" id="MobiDB-lite"/>
    </source>
</evidence>
<evidence type="ECO:0000256" key="3">
    <source>
        <dbReference type="PROSITE-ProRule" id="PRU00221"/>
    </source>
</evidence>
<feature type="region of interest" description="Disordered" evidence="4">
    <location>
        <begin position="774"/>
        <end position="854"/>
    </location>
</feature>
<dbReference type="SUPFAM" id="SSF50978">
    <property type="entry name" value="WD40 repeat-like"/>
    <property type="match status" value="1"/>
</dbReference>
<dbReference type="GO" id="GO:0045717">
    <property type="term" value="P:negative regulation of fatty acid biosynthetic process"/>
    <property type="evidence" value="ECO:0007669"/>
    <property type="project" value="TreeGrafter"/>
</dbReference>
<feature type="region of interest" description="Disordered" evidence="4">
    <location>
        <begin position="732"/>
        <end position="756"/>
    </location>
</feature>
<dbReference type="EMBL" id="JAVHJO010000008">
    <property type="protein sequence ID" value="KAK6537853.1"/>
    <property type="molecule type" value="Genomic_DNA"/>
</dbReference>
<reference evidence="5 6" key="1">
    <citation type="submission" date="2019-10" db="EMBL/GenBank/DDBJ databases">
        <authorList>
            <person name="Palmer J.M."/>
        </authorList>
    </citation>
    <scope>NUCLEOTIDE SEQUENCE [LARGE SCALE GENOMIC DNA]</scope>
    <source>
        <strain evidence="5 6">TWF694</strain>
    </source>
</reference>
<feature type="region of interest" description="Disordered" evidence="4">
    <location>
        <begin position="192"/>
        <end position="214"/>
    </location>
</feature>
<dbReference type="Proteomes" id="UP001365542">
    <property type="component" value="Unassembled WGS sequence"/>
</dbReference>
<feature type="compositionally biased region" description="Basic and acidic residues" evidence="4">
    <location>
        <begin position="708"/>
        <end position="717"/>
    </location>
</feature>
<feature type="region of interest" description="Disordered" evidence="4">
    <location>
        <begin position="462"/>
        <end position="484"/>
    </location>
</feature>
<evidence type="ECO:0000256" key="2">
    <source>
        <dbReference type="ARBA" id="ARBA00022737"/>
    </source>
</evidence>
<proteinExistence type="predicted"/>
<protein>
    <recommendedName>
        <fullName evidence="7">WD40 repeat-like protein</fullName>
    </recommendedName>
</protein>
<dbReference type="PANTHER" id="PTHR15574:SF40">
    <property type="entry name" value="WD AND TETRATRICOPEPTIDE REPEATS PROTEIN 1"/>
    <property type="match status" value="1"/>
</dbReference>
<gene>
    <name evidence="5" type="ORF">TWF694_010753</name>
</gene>
<organism evidence="5 6">
    <name type="scientific">Orbilia ellipsospora</name>
    <dbReference type="NCBI Taxonomy" id="2528407"/>
    <lineage>
        <taxon>Eukaryota</taxon>
        <taxon>Fungi</taxon>
        <taxon>Dikarya</taxon>
        <taxon>Ascomycota</taxon>
        <taxon>Pezizomycotina</taxon>
        <taxon>Orbiliomycetes</taxon>
        <taxon>Orbiliales</taxon>
        <taxon>Orbiliaceae</taxon>
        <taxon>Orbilia</taxon>
    </lineage>
</organism>
<dbReference type="InterPro" id="IPR001680">
    <property type="entry name" value="WD40_rpt"/>
</dbReference>
<feature type="compositionally biased region" description="Acidic residues" evidence="4">
    <location>
        <begin position="794"/>
        <end position="840"/>
    </location>
</feature>
<keyword evidence="1 3" id="KW-0853">WD repeat</keyword>
<feature type="compositionally biased region" description="Polar residues" evidence="4">
    <location>
        <begin position="739"/>
        <end position="754"/>
    </location>
</feature>
<feature type="compositionally biased region" description="Low complexity" evidence="4">
    <location>
        <begin position="462"/>
        <end position="476"/>
    </location>
</feature>
<dbReference type="GO" id="GO:0080008">
    <property type="term" value="C:Cul4-RING E3 ubiquitin ligase complex"/>
    <property type="evidence" value="ECO:0007669"/>
    <property type="project" value="TreeGrafter"/>
</dbReference>
<dbReference type="SMART" id="SM00320">
    <property type="entry name" value="WD40"/>
    <property type="match status" value="5"/>
</dbReference>